<comment type="caution">
    <text evidence="1">The sequence shown here is derived from an EMBL/GenBank/DDBJ whole genome shotgun (WGS) entry which is preliminary data.</text>
</comment>
<dbReference type="AlphaFoldDB" id="A0A4Q2L8K3"/>
<organism evidence="1 2">
    <name type="scientific">Agromyces albus</name>
    <dbReference type="NCBI Taxonomy" id="205332"/>
    <lineage>
        <taxon>Bacteria</taxon>
        <taxon>Bacillati</taxon>
        <taxon>Actinomycetota</taxon>
        <taxon>Actinomycetes</taxon>
        <taxon>Micrococcales</taxon>
        <taxon>Microbacteriaceae</taxon>
        <taxon>Agromyces</taxon>
    </lineage>
</organism>
<sequence length="68" mass="7717">MNTALIATGTASARPAGHETLIERISRLVRPAPVEQSREQLAELHERQREAARLREERFRDVAVSRLV</sequence>
<reference evidence="1 2" key="1">
    <citation type="submission" date="2019-01" db="EMBL/GenBank/DDBJ databases">
        <title>Agromyces.</title>
        <authorList>
            <person name="Li J."/>
        </authorList>
    </citation>
    <scope>NUCLEOTIDE SEQUENCE [LARGE SCALE GENOMIC DNA]</scope>
    <source>
        <strain evidence="1 2">DSM 15934</strain>
    </source>
</reference>
<gene>
    <name evidence="1" type="ORF">ESP51_02550</name>
</gene>
<proteinExistence type="predicted"/>
<protein>
    <submittedName>
        <fullName evidence="1">Uncharacterized protein</fullName>
    </submittedName>
</protein>
<evidence type="ECO:0000313" key="2">
    <source>
        <dbReference type="Proteomes" id="UP000293865"/>
    </source>
</evidence>
<evidence type="ECO:0000313" key="1">
    <source>
        <dbReference type="EMBL" id="RXZ72701.1"/>
    </source>
</evidence>
<dbReference type="Proteomes" id="UP000293865">
    <property type="component" value="Unassembled WGS sequence"/>
</dbReference>
<dbReference type="RefSeq" id="WP_129519324.1">
    <property type="nucleotide sequence ID" value="NZ_SDPN01000003.1"/>
</dbReference>
<accession>A0A4Q2L8K3</accession>
<name>A0A4Q2L8K3_9MICO</name>
<keyword evidence="2" id="KW-1185">Reference proteome</keyword>
<dbReference type="EMBL" id="SDPN01000003">
    <property type="protein sequence ID" value="RXZ72701.1"/>
    <property type="molecule type" value="Genomic_DNA"/>
</dbReference>